<evidence type="ECO:0000313" key="3">
    <source>
        <dbReference type="EMBL" id="WWA47755.1"/>
    </source>
</evidence>
<evidence type="ECO:0000256" key="1">
    <source>
        <dbReference type="ARBA" id="ARBA00022612"/>
    </source>
</evidence>
<evidence type="ECO:0000313" key="4">
    <source>
        <dbReference type="Proteomes" id="UP001335183"/>
    </source>
</evidence>
<name>A0ABZ2D3Y1_9SPHN</name>
<feature type="domain" description="Terminase large subunit gp17-like C-terminal" evidence="2">
    <location>
        <begin position="288"/>
        <end position="435"/>
    </location>
</feature>
<protein>
    <submittedName>
        <fullName evidence="3">Terminase family protein</fullName>
    </submittedName>
</protein>
<accession>A0ABZ2D3Y1</accession>
<dbReference type="Gene3D" id="3.40.50.300">
    <property type="entry name" value="P-loop containing nucleotide triphosphate hydrolases"/>
    <property type="match status" value="1"/>
</dbReference>
<keyword evidence="1" id="KW-1188">Viral release from host cell</keyword>
<sequence length="450" mass="48831">MEDEPLDPKFAELLDLPEDERQKELARLTDEERKELRHHWTLWARRDQLPPAGDWSAWLICAGRGFGKTRAGAEWVREVAKREPEARIALVGASLAEARAVMVEGESGILACSPPHRCPLYEPSLRRLTWANGAQATLYSAAEPESLRGPQHSHAWCDEIAKWDMAGERATRAWDNLLLGLRLGDLPRVLATTTPRPVPLVHRLFESEAKGEIAVTRGTTHANRPNLPERFVEDIGRRFAGTSFARQELGGELLTDIDGALWSRALLEQCRAEGPDGDPAAQPARVVVGVDPPAGARGDACGIVVAGLCPAGKALVLADASVEGASPERWARAVAEAARAWQADRVVAEANQGGAMVASVLRAAELTLPVRLVHASRGKAARAEPVAALYEAGRVRHAGLFAQLEDQMCGLMAAGRYEGPGRSPDRADALVWALTELMLGRRARPRISLI</sequence>
<reference evidence="3 4" key="1">
    <citation type="submission" date="2024-02" db="EMBL/GenBank/DDBJ databases">
        <title>The whole genome sequence of five bacterial samples isolated from Abu Dhabi Sabkha-shore region.</title>
        <authorList>
            <person name="Sudalaimuthuasari N."/>
            <person name="Sarfraz B."/>
            <person name="Tuyisabe J.D."/>
            <person name="Mugisha Ntwali L.D.M."/>
            <person name="Ali A.I.A.A."/>
            <person name="Almansoori S.Z.A."/>
            <person name="Alajami H.S.A."/>
            <person name="Almeqbaali A.A.S."/>
            <person name="Kundu B."/>
            <person name="Saeed E.E."/>
            <person name="Sukumarinath V."/>
            <person name="Mishra A.K."/>
            <person name="Hazzouri K.M."/>
            <person name="Almaskari R."/>
            <person name="Sharma A.K."/>
            <person name="Amiri K.M.A."/>
        </authorList>
    </citation>
    <scope>NUCLEOTIDE SEQUENCE [LARGE SCALE GENOMIC DNA]</scope>
    <source>
        <strain evidence="4">kcgeb_sd</strain>
    </source>
</reference>
<keyword evidence="4" id="KW-1185">Reference proteome</keyword>
<dbReference type="RefSeq" id="WP_338446643.1">
    <property type="nucleotide sequence ID" value="NZ_CP144918.1"/>
</dbReference>
<dbReference type="Gene3D" id="3.30.420.240">
    <property type="match status" value="1"/>
</dbReference>
<dbReference type="Pfam" id="PF17289">
    <property type="entry name" value="Terminase_6C"/>
    <property type="match status" value="1"/>
</dbReference>
<proteinExistence type="predicted"/>
<evidence type="ECO:0000259" key="2">
    <source>
        <dbReference type="Pfam" id="PF17289"/>
    </source>
</evidence>
<dbReference type="Proteomes" id="UP001335183">
    <property type="component" value="Chromosome"/>
</dbReference>
<organism evidence="3 4">
    <name type="scientific">Pelagerythrobacter marensis</name>
    <dbReference type="NCBI Taxonomy" id="543877"/>
    <lineage>
        <taxon>Bacteria</taxon>
        <taxon>Pseudomonadati</taxon>
        <taxon>Pseudomonadota</taxon>
        <taxon>Alphaproteobacteria</taxon>
        <taxon>Sphingomonadales</taxon>
        <taxon>Erythrobacteraceae</taxon>
        <taxon>Pelagerythrobacter</taxon>
    </lineage>
</organism>
<dbReference type="Pfam" id="PF03237">
    <property type="entry name" value="Terminase_6N"/>
    <property type="match status" value="1"/>
</dbReference>
<gene>
    <name evidence="3" type="ORF">V5F89_02255</name>
</gene>
<dbReference type="InterPro" id="IPR027417">
    <property type="entry name" value="P-loop_NTPase"/>
</dbReference>
<dbReference type="InterPro" id="IPR035421">
    <property type="entry name" value="Terminase_6C"/>
</dbReference>
<dbReference type="EMBL" id="CP144918">
    <property type="protein sequence ID" value="WWA47755.1"/>
    <property type="molecule type" value="Genomic_DNA"/>
</dbReference>